<dbReference type="EMBL" id="OX596104">
    <property type="protein sequence ID" value="CAN0038732.1"/>
    <property type="molecule type" value="Genomic_DNA"/>
</dbReference>
<sequence length="156" mass="16322">MAAHGPGSPRRPFFTASLPRPLRESAPPGGVQRRGEELRQVPSPLSWPGSPVSTWWGSVHPSEDRDPPALSHLVPLSPDAGPRPAQGLTAKSTPAPASTPGARPAPDQAPIAYHPFGIKGLDSRPGVDSWTSTSPSLSFHIQGNGDGSNPSEQPLQ</sequence>
<proteinExistence type="predicted"/>
<accession>A0AC59YWY3</accession>
<dbReference type="Proteomes" id="UP001162501">
    <property type="component" value="Chromosome 20"/>
</dbReference>
<feature type="non-terminal residue" evidence="1">
    <location>
        <position position="156"/>
    </location>
</feature>
<gene>
    <name evidence="1" type="ORF">MRATA1EN22A_LOCUS11126</name>
</gene>
<reference evidence="1" key="2">
    <citation type="submission" date="2025-03" db="EMBL/GenBank/DDBJ databases">
        <authorList>
            <consortium name="ELIXIR-Norway"/>
            <consortium name="Elixir Norway"/>
        </authorList>
    </citation>
    <scope>NUCLEOTIDE SEQUENCE</scope>
</reference>
<protein>
    <submittedName>
        <fullName evidence="1">Uncharacterized protein</fullName>
    </submittedName>
</protein>
<evidence type="ECO:0000313" key="2">
    <source>
        <dbReference type="Proteomes" id="UP001162501"/>
    </source>
</evidence>
<name>A0AC59YWY3_RANTA</name>
<feature type="non-terminal residue" evidence="1">
    <location>
        <position position="1"/>
    </location>
</feature>
<evidence type="ECO:0000313" key="1">
    <source>
        <dbReference type="EMBL" id="CAN0038732.1"/>
    </source>
</evidence>
<organism evidence="1 2">
    <name type="scientific">Rangifer tarandus platyrhynchus</name>
    <name type="common">Svalbard reindeer</name>
    <dbReference type="NCBI Taxonomy" id="3082113"/>
    <lineage>
        <taxon>Eukaryota</taxon>
        <taxon>Metazoa</taxon>
        <taxon>Chordata</taxon>
        <taxon>Craniata</taxon>
        <taxon>Vertebrata</taxon>
        <taxon>Euteleostomi</taxon>
        <taxon>Mammalia</taxon>
        <taxon>Eutheria</taxon>
        <taxon>Laurasiatheria</taxon>
        <taxon>Artiodactyla</taxon>
        <taxon>Ruminantia</taxon>
        <taxon>Pecora</taxon>
        <taxon>Cervidae</taxon>
        <taxon>Odocoileinae</taxon>
        <taxon>Rangifer</taxon>
    </lineage>
</organism>
<reference evidence="1" key="1">
    <citation type="submission" date="2023-05" db="EMBL/GenBank/DDBJ databases">
        <authorList>
            <consortium name="ELIXIR-Norway"/>
        </authorList>
    </citation>
    <scope>NUCLEOTIDE SEQUENCE</scope>
</reference>